<evidence type="ECO:0000313" key="4">
    <source>
        <dbReference type="Proteomes" id="UP001595692"/>
    </source>
</evidence>
<comment type="caution">
    <text evidence="3">The sequence shown here is derived from an EMBL/GenBank/DDBJ whole genome shotgun (WGS) entry which is preliminary data.</text>
</comment>
<keyword evidence="2" id="KW-0732">Signal</keyword>
<accession>A0ABV8CP86</accession>
<reference evidence="4" key="1">
    <citation type="journal article" date="2019" name="Int. J. Syst. Evol. Microbiol.">
        <title>The Global Catalogue of Microorganisms (GCM) 10K type strain sequencing project: providing services to taxonomists for standard genome sequencing and annotation.</title>
        <authorList>
            <consortium name="The Broad Institute Genomics Platform"/>
            <consortium name="The Broad Institute Genome Sequencing Center for Infectious Disease"/>
            <person name="Wu L."/>
            <person name="Ma J."/>
        </authorList>
    </citation>
    <scope>NUCLEOTIDE SEQUENCE [LARGE SCALE GENOMIC DNA]</scope>
    <source>
        <strain evidence="4">CCUG 54939</strain>
    </source>
</reference>
<dbReference type="RefSeq" id="WP_377152382.1">
    <property type="nucleotide sequence ID" value="NZ_JBHSAF010000014.1"/>
</dbReference>
<feature type="signal peptide" evidence="2">
    <location>
        <begin position="1"/>
        <end position="27"/>
    </location>
</feature>
<feature type="compositionally biased region" description="Acidic residues" evidence="1">
    <location>
        <begin position="105"/>
        <end position="114"/>
    </location>
</feature>
<gene>
    <name evidence="3" type="ORF">ACFOSS_10880</name>
</gene>
<name>A0ABV8CP86_9GAMM</name>
<proteinExistence type="predicted"/>
<sequence length="114" mass="11877">MRMNHKPGGVLRWSWLSLALVSALALAQGPDGKKPPRPPKEAFDACAGMAVNDPCAMTMPDGNTLDGTCQAAPAAKKASTSAAVATTDLVLACRPEHMPPPPEGQDQEPASEEE</sequence>
<keyword evidence="4" id="KW-1185">Reference proteome</keyword>
<dbReference type="Proteomes" id="UP001595692">
    <property type="component" value="Unassembled WGS sequence"/>
</dbReference>
<feature type="region of interest" description="Disordered" evidence="1">
    <location>
        <begin position="94"/>
        <end position="114"/>
    </location>
</feature>
<organism evidence="3 4">
    <name type="scientific">Pseudaeromonas sharmana</name>
    <dbReference type="NCBI Taxonomy" id="328412"/>
    <lineage>
        <taxon>Bacteria</taxon>
        <taxon>Pseudomonadati</taxon>
        <taxon>Pseudomonadota</taxon>
        <taxon>Gammaproteobacteria</taxon>
        <taxon>Aeromonadales</taxon>
        <taxon>Aeromonadaceae</taxon>
        <taxon>Pseudaeromonas</taxon>
    </lineage>
</organism>
<evidence type="ECO:0000256" key="1">
    <source>
        <dbReference type="SAM" id="MobiDB-lite"/>
    </source>
</evidence>
<evidence type="ECO:0000313" key="3">
    <source>
        <dbReference type="EMBL" id="MFC3913968.1"/>
    </source>
</evidence>
<evidence type="ECO:0000256" key="2">
    <source>
        <dbReference type="SAM" id="SignalP"/>
    </source>
</evidence>
<protein>
    <submittedName>
        <fullName evidence="3">Uncharacterized protein</fullName>
    </submittedName>
</protein>
<dbReference type="EMBL" id="JBHSAF010000014">
    <property type="protein sequence ID" value="MFC3913968.1"/>
    <property type="molecule type" value="Genomic_DNA"/>
</dbReference>
<feature type="chain" id="PRO_5046634445" evidence="2">
    <location>
        <begin position="28"/>
        <end position="114"/>
    </location>
</feature>